<dbReference type="Pfam" id="PF07690">
    <property type="entry name" value="MFS_1"/>
    <property type="match status" value="1"/>
</dbReference>
<feature type="transmembrane region" description="Helical" evidence="9">
    <location>
        <begin position="419"/>
        <end position="437"/>
    </location>
</feature>
<evidence type="ECO:0000256" key="9">
    <source>
        <dbReference type="SAM" id="Phobius"/>
    </source>
</evidence>
<evidence type="ECO:0000256" key="7">
    <source>
        <dbReference type="ARBA" id="ARBA00023136"/>
    </source>
</evidence>
<dbReference type="PANTHER" id="PTHR20772">
    <property type="entry name" value="PROTEIN FMP42"/>
    <property type="match status" value="1"/>
</dbReference>
<dbReference type="InterPro" id="IPR052599">
    <property type="entry name" value="SLC43A_AATransporter"/>
</dbReference>
<accession>A0A9N8E1M3</accession>
<dbReference type="GO" id="GO:0016020">
    <property type="term" value="C:membrane"/>
    <property type="evidence" value="ECO:0007669"/>
    <property type="project" value="UniProtKB-SubCell"/>
</dbReference>
<comment type="caution">
    <text evidence="10">The sequence shown here is derived from an EMBL/GenBank/DDBJ whole genome shotgun (WGS) entry which is preliminary data.</text>
</comment>
<dbReference type="Proteomes" id="UP001153069">
    <property type="component" value="Unassembled WGS sequence"/>
</dbReference>
<feature type="transmembrane region" description="Helical" evidence="9">
    <location>
        <begin position="40"/>
        <end position="63"/>
    </location>
</feature>
<dbReference type="SUPFAM" id="SSF103473">
    <property type="entry name" value="MFS general substrate transporter"/>
    <property type="match status" value="1"/>
</dbReference>
<gene>
    <name evidence="10" type="ORF">SEMRO_561_G166740.1</name>
</gene>
<feature type="transmembrane region" description="Helical" evidence="9">
    <location>
        <begin position="123"/>
        <end position="143"/>
    </location>
</feature>
<name>A0A9N8E1M3_9STRA</name>
<evidence type="ECO:0000256" key="6">
    <source>
        <dbReference type="ARBA" id="ARBA00022989"/>
    </source>
</evidence>
<evidence type="ECO:0000256" key="2">
    <source>
        <dbReference type="ARBA" id="ARBA00006595"/>
    </source>
</evidence>
<keyword evidence="11" id="KW-1185">Reference proteome</keyword>
<keyword evidence="7 9" id="KW-0472">Membrane</keyword>
<dbReference type="AlphaFoldDB" id="A0A9N8E1M3"/>
<comment type="subcellular location">
    <subcellularLocation>
        <location evidence="1">Membrane</location>
        <topology evidence="1">Multi-pass membrane protein</topology>
    </subcellularLocation>
</comment>
<evidence type="ECO:0000256" key="1">
    <source>
        <dbReference type="ARBA" id="ARBA00004141"/>
    </source>
</evidence>
<dbReference type="Gene3D" id="1.20.1250.20">
    <property type="entry name" value="MFS general substrate transporter like domains"/>
    <property type="match status" value="1"/>
</dbReference>
<comment type="similarity">
    <text evidence="2">Belongs to the SLC43A transporter (TC 2.A.1.44) family.</text>
</comment>
<feature type="transmembrane region" description="Helical" evidence="9">
    <location>
        <begin position="329"/>
        <end position="350"/>
    </location>
</feature>
<keyword evidence="4 9" id="KW-0812">Transmembrane</keyword>
<dbReference type="PANTHER" id="PTHR20772:SF2">
    <property type="entry name" value="PROTEIN FMP42"/>
    <property type="match status" value="1"/>
</dbReference>
<feature type="transmembrane region" description="Helical" evidence="9">
    <location>
        <begin position="150"/>
        <end position="170"/>
    </location>
</feature>
<dbReference type="EMBL" id="CAICTM010000560">
    <property type="protein sequence ID" value="CAB9512901.1"/>
    <property type="molecule type" value="Genomic_DNA"/>
</dbReference>
<keyword evidence="3" id="KW-0813">Transport</keyword>
<dbReference type="InterPro" id="IPR011701">
    <property type="entry name" value="MFS"/>
</dbReference>
<feature type="transmembrane region" description="Helical" evidence="9">
    <location>
        <begin position="214"/>
        <end position="237"/>
    </location>
</feature>
<evidence type="ECO:0000313" key="11">
    <source>
        <dbReference type="Proteomes" id="UP001153069"/>
    </source>
</evidence>
<organism evidence="10 11">
    <name type="scientific">Seminavis robusta</name>
    <dbReference type="NCBI Taxonomy" id="568900"/>
    <lineage>
        <taxon>Eukaryota</taxon>
        <taxon>Sar</taxon>
        <taxon>Stramenopiles</taxon>
        <taxon>Ochrophyta</taxon>
        <taxon>Bacillariophyta</taxon>
        <taxon>Bacillariophyceae</taxon>
        <taxon>Bacillariophycidae</taxon>
        <taxon>Naviculales</taxon>
        <taxon>Naviculaceae</taxon>
        <taxon>Seminavis</taxon>
    </lineage>
</organism>
<evidence type="ECO:0000256" key="8">
    <source>
        <dbReference type="SAM" id="MobiDB-lite"/>
    </source>
</evidence>
<evidence type="ECO:0000313" key="10">
    <source>
        <dbReference type="EMBL" id="CAB9512901.1"/>
    </source>
</evidence>
<keyword evidence="6 9" id="KW-1133">Transmembrane helix</keyword>
<evidence type="ECO:0000256" key="4">
    <source>
        <dbReference type="ARBA" id="ARBA00022692"/>
    </source>
</evidence>
<evidence type="ECO:0000256" key="3">
    <source>
        <dbReference type="ARBA" id="ARBA00022448"/>
    </source>
</evidence>
<feature type="transmembrane region" description="Helical" evidence="9">
    <location>
        <begin position="182"/>
        <end position="202"/>
    </location>
</feature>
<feature type="transmembrane region" description="Helical" evidence="9">
    <location>
        <begin position="99"/>
        <end position="117"/>
    </location>
</feature>
<dbReference type="GO" id="GO:0006865">
    <property type="term" value="P:amino acid transport"/>
    <property type="evidence" value="ECO:0007669"/>
    <property type="project" value="UniProtKB-KW"/>
</dbReference>
<proteinExistence type="inferred from homology"/>
<feature type="transmembrane region" description="Helical" evidence="9">
    <location>
        <begin position="370"/>
        <end position="399"/>
    </location>
</feature>
<dbReference type="InterPro" id="IPR036259">
    <property type="entry name" value="MFS_trans_sf"/>
</dbReference>
<keyword evidence="5" id="KW-0029">Amino-acid transport</keyword>
<protein>
    <submittedName>
        <fullName evidence="10">Family 43 member 3</fullName>
    </submittedName>
</protein>
<evidence type="ECO:0000256" key="5">
    <source>
        <dbReference type="ARBA" id="ARBA00022970"/>
    </source>
</evidence>
<reference evidence="10" key="1">
    <citation type="submission" date="2020-06" db="EMBL/GenBank/DDBJ databases">
        <authorList>
            <consortium name="Plant Systems Biology data submission"/>
        </authorList>
    </citation>
    <scope>NUCLEOTIDE SEQUENCE</scope>
    <source>
        <strain evidence="10">D6</strain>
    </source>
</reference>
<feature type="region of interest" description="Disordered" evidence="8">
    <location>
        <begin position="1"/>
        <end position="28"/>
    </location>
</feature>
<dbReference type="GO" id="GO:0022857">
    <property type="term" value="F:transmembrane transporter activity"/>
    <property type="evidence" value="ECO:0007669"/>
    <property type="project" value="InterPro"/>
</dbReference>
<sequence length="502" mass="56327">MGKHIDNPLGENQPLLGSINESTDSSGKKEISPLSQNLRWVTNVISLLSVFLYSGIIFGWAPLELMLVREGQYSETCIQPTNGEDGICPQQVIRLQGMFTVGQFLLSFASLLVGWFVDHAPKTLYFAIAATVEIAGLVLFAYSDSQSFDYFVLAYGLMALGGNLTMLGAFPASFLLPSHQTGLLACNSCFFDASSIVFFIFHRLNLGWGLSRKFMFLVLACVCVVVYMALAMCWFILERKNWRQVIEEESAGTGNQTQQHIQDDHDLEELAFQQAKAENINKSNNIKSLWDQVKSKEFSLILIFTSLHMLRANYYIMTVDDLLRFNGDVGTYANIFSFVLPFGVIFVPAIDYTVRILGVLNTMHVTNLLGVTFGIFLCLPILPIQVATFAIFACFRAFLYATANNAVAMYFGVETMGRMIGFVFTTCAMVSLMQYPIALFAGQGHWYEMNWLMLGISVFPILKTVLYKETQDEKVLTERLSYVKSPVMTMPVRLSQRLEADL</sequence>
<dbReference type="OrthoDB" id="330047at2759"/>